<proteinExistence type="predicted"/>
<name>A0AC34GSI6_9BILA</name>
<protein>
    <submittedName>
        <fullName evidence="2">C-type lectin domain-containing protein</fullName>
    </submittedName>
</protein>
<organism evidence="1 2">
    <name type="scientific">Panagrolaimus sp. ES5</name>
    <dbReference type="NCBI Taxonomy" id="591445"/>
    <lineage>
        <taxon>Eukaryota</taxon>
        <taxon>Metazoa</taxon>
        <taxon>Ecdysozoa</taxon>
        <taxon>Nematoda</taxon>
        <taxon>Chromadorea</taxon>
        <taxon>Rhabditida</taxon>
        <taxon>Tylenchina</taxon>
        <taxon>Panagrolaimomorpha</taxon>
        <taxon>Panagrolaimoidea</taxon>
        <taxon>Panagrolaimidae</taxon>
        <taxon>Panagrolaimus</taxon>
    </lineage>
</organism>
<reference evidence="2" key="1">
    <citation type="submission" date="2022-11" db="UniProtKB">
        <authorList>
            <consortium name="WormBaseParasite"/>
        </authorList>
    </citation>
    <scope>IDENTIFICATION</scope>
</reference>
<evidence type="ECO:0000313" key="1">
    <source>
        <dbReference type="Proteomes" id="UP000887579"/>
    </source>
</evidence>
<dbReference type="Proteomes" id="UP000887579">
    <property type="component" value="Unplaced"/>
</dbReference>
<accession>A0AC34GSI6</accession>
<sequence>MKLLFLILTLKIIIFYAAATCPFGAIESLTDKTVCYLFSSAKLAYLNAEEFCVQHGGHLASIHDGFNDAFISEQAQLSFTDNFWFGANRLLTPEIWNWIDNSSFTFKDWDKGQPQNISEYDCGAVKMPDGTWASDICYHQKPFVCLIHATTTPPPPKCPENWSFYDKNGFCYFVGRNKTWGESEDYCLSQNSHLASIHSLDENSFVT</sequence>
<evidence type="ECO:0000313" key="2">
    <source>
        <dbReference type="WBParaSite" id="ES5_v2.g7836.t1"/>
    </source>
</evidence>
<dbReference type="WBParaSite" id="ES5_v2.g7836.t1">
    <property type="protein sequence ID" value="ES5_v2.g7836.t1"/>
    <property type="gene ID" value="ES5_v2.g7836"/>
</dbReference>